<dbReference type="SUPFAM" id="SSF56112">
    <property type="entry name" value="Protein kinase-like (PK-like)"/>
    <property type="match status" value="1"/>
</dbReference>
<protein>
    <submittedName>
        <fullName evidence="2">Uncharacterized protein</fullName>
    </submittedName>
</protein>
<comment type="caution">
    <text evidence="2">The sequence shown here is derived from an EMBL/GenBank/DDBJ whole genome shotgun (WGS) entry which is preliminary data.</text>
</comment>
<name>A0ABD0JCU0_9CAEN</name>
<feature type="region of interest" description="Disordered" evidence="1">
    <location>
        <begin position="67"/>
        <end position="86"/>
    </location>
</feature>
<dbReference type="AlphaFoldDB" id="A0ABD0JCU0"/>
<dbReference type="Gene3D" id="1.10.510.10">
    <property type="entry name" value="Transferase(Phosphotransferase) domain 1"/>
    <property type="match status" value="1"/>
</dbReference>
<evidence type="ECO:0000313" key="3">
    <source>
        <dbReference type="Proteomes" id="UP001519460"/>
    </source>
</evidence>
<reference evidence="2 3" key="1">
    <citation type="journal article" date="2023" name="Sci. Data">
        <title>Genome assembly of the Korean intertidal mud-creeper Batillaria attramentaria.</title>
        <authorList>
            <person name="Patra A.K."/>
            <person name="Ho P.T."/>
            <person name="Jun S."/>
            <person name="Lee S.J."/>
            <person name="Kim Y."/>
            <person name="Won Y.J."/>
        </authorList>
    </citation>
    <scope>NUCLEOTIDE SEQUENCE [LARGE SCALE GENOMIC DNA]</scope>
    <source>
        <strain evidence="2">Wonlab-2016</strain>
    </source>
</reference>
<sequence>MVRRVFVQLPHLHFRLRYMKDPDNTDHQQLFDLIEKMLVYEPSARYSLRQAMRHPFFRKYYEEELLRRDSSAHSSSDDRRSHSLSR</sequence>
<proteinExistence type="predicted"/>
<keyword evidence="3" id="KW-1185">Reference proteome</keyword>
<gene>
    <name evidence="2" type="ORF">BaRGS_00036043</name>
</gene>
<evidence type="ECO:0000313" key="2">
    <source>
        <dbReference type="EMBL" id="KAK7469939.1"/>
    </source>
</evidence>
<organism evidence="2 3">
    <name type="scientific">Batillaria attramentaria</name>
    <dbReference type="NCBI Taxonomy" id="370345"/>
    <lineage>
        <taxon>Eukaryota</taxon>
        <taxon>Metazoa</taxon>
        <taxon>Spiralia</taxon>
        <taxon>Lophotrochozoa</taxon>
        <taxon>Mollusca</taxon>
        <taxon>Gastropoda</taxon>
        <taxon>Caenogastropoda</taxon>
        <taxon>Sorbeoconcha</taxon>
        <taxon>Cerithioidea</taxon>
        <taxon>Batillariidae</taxon>
        <taxon>Batillaria</taxon>
    </lineage>
</organism>
<dbReference type="EMBL" id="JACVVK020000498">
    <property type="protein sequence ID" value="KAK7469939.1"/>
    <property type="molecule type" value="Genomic_DNA"/>
</dbReference>
<accession>A0ABD0JCU0</accession>
<dbReference type="InterPro" id="IPR011009">
    <property type="entry name" value="Kinase-like_dom_sf"/>
</dbReference>
<dbReference type="Proteomes" id="UP001519460">
    <property type="component" value="Unassembled WGS sequence"/>
</dbReference>
<evidence type="ECO:0000256" key="1">
    <source>
        <dbReference type="SAM" id="MobiDB-lite"/>
    </source>
</evidence>